<dbReference type="PANTHER" id="PTHR24421">
    <property type="entry name" value="NITRATE/NITRITE SENSOR PROTEIN NARX-RELATED"/>
    <property type="match status" value="1"/>
</dbReference>
<evidence type="ECO:0000256" key="2">
    <source>
        <dbReference type="ARBA" id="ARBA00012438"/>
    </source>
</evidence>
<evidence type="ECO:0000256" key="5">
    <source>
        <dbReference type="ARBA" id="ARBA00022741"/>
    </source>
</evidence>
<comment type="caution">
    <text evidence="11">The sequence shown here is derived from an EMBL/GenBank/DDBJ whole genome shotgun (WGS) entry which is preliminary data.</text>
</comment>
<organism evidence="11 12">
    <name type="scientific">Actinocorallia libanotica</name>
    <dbReference type="NCBI Taxonomy" id="46162"/>
    <lineage>
        <taxon>Bacteria</taxon>
        <taxon>Bacillati</taxon>
        <taxon>Actinomycetota</taxon>
        <taxon>Actinomycetes</taxon>
        <taxon>Streptosporangiales</taxon>
        <taxon>Thermomonosporaceae</taxon>
        <taxon>Actinocorallia</taxon>
    </lineage>
</organism>
<evidence type="ECO:0000256" key="3">
    <source>
        <dbReference type="ARBA" id="ARBA00022553"/>
    </source>
</evidence>
<dbReference type="InterPro" id="IPR011712">
    <property type="entry name" value="Sig_transdc_His_kin_sub3_dim/P"/>
</dbReference>
<dbReference type="EMBL" id="BAAAHH010000039">
    <property type="protein sequence ID" value="GAA0965560.1"/>
    <property type="molecule type" value="Genomic_DNA"/>
</dbReference>
<comment type="catalytic activity">
    <reaction evidence="1">
        <text>ATP + protein L-histidine = ADP + protein N-phospho-L-histidine.</text>
        <dbReference type="EC" id="2.7.13.3"/>
    </reaction>
</comment>
<evidence type="ECO:0000313" key="11">
    <source>
        <dbReference type="EMBL" id="GAA0965560.1"/>
    </source>
</evidence>
<keyword evidence="9" id="KW-0472">Membrane</keyword>
<keyword evidence="8" id="KW-0902">Two-component regulatory system</keyword>
<evidence type="ECO:0000256" key="6">
    <source>
        <dbReference type="ARBA" id="ARBA00022777"/>
    </source>
</evidence>
<dbReference type="Proteomes" id="UP001500665">
    <property type="component" value="Unassembled WGS sequence"/>
</dbReference>
<dbReference type="Pfam" id="PF02518">
    <property type="entry name" value="HATPase_c"/>
    <property type="match status" value="1"/>
</dbReference>
<dbReference type="Gene3D" id="3.30.565.10">
    <property type="entry name" value="Histidine kinase-like ATPase, C-terminal domain"/>
    <property type="match status" value="1"/>
</dbReference>
<dbReference type="SMART" id="SM00387">
    <property type="entry name" value="HATPase_c"/>
    <property type="match status" value="1"/>
</dbReference>
<dbReference type="Pfam" id="PF07730">
    <property type="entry name" value="HisKA_3"/>
    <property type="match status" value="1"/>
</dbReference>
<dbReference type="Gene3D" id="1.20.5.1930">
    <property type="match status" value="1"/>
</dbReference>
<dbReference type="CDD" id="cd16917">
    <property type="entry name" value="HATPase_UhpB-NarQ-NarX-like"/>
    <property type="match status" value="1"/>
</dbReference>
<name>A0ABN1RVX7_9ACTN</name>
<dbReference type="SUPFAM" id="SSF55874">
    <property type="entry name" value="ATPase domain of HSP90 chaperone/DNA topoisomerase II/histidine kinase"/>
    <property type="match status" value="1"/>
</dbReference>
<reference evidence="11 12" key="1">
    <citation type="journal article" date="2019" name="Int. J. Syst. Evol. Microbiol.">
        <title>The Global Catalogue of Microorganisms (GCM) 10K type strain sequencing project: providing services to taxonomists for standard genome sequencing and annotation.</title>
        <authorList>
            <consortium name="The Broad Institute Genomics Platform"/>
            <consortium name="The Broad Institute Genome Sequencing Center for Infectious Disease"/>
            <person name="Wu L."/>
            <person name="Ma J."/>
        </authorList>
    </citation>
    <scope>NUCLEOTIDE SEQUENCE [LARGE SCALE GENOMIC DNA]</scope>
    <source>
        <strain evidence="11 12">JCM 10696</strain>
    </source>
</reference>
<evidence type="ECO:0000256" key="1">
    <source>
        <dbReference type="ARBA" id="ARBA00000085"/>
    </source>
</evidence>
<dbReference type="InterPro" id="IPR003594">
    <property type="entry name" value="HATPase_dom"/>
</dbReference>
<evidence type="ECO:0000256" key="7">
    <source>
        <dbReference type="ARBA" id="ARBA00022840"/>
    </source>
</evidence>
<protein>
    <recommendedName>
        <fullName evidence="2">histidine kinase</fullName>
        <ecNumber evidence="2">2.7.13.3</ecNumber>
    </recommendedName>
</protein>
<evidence type="ECO:0000259" key="10">
    <source>
        <dbReference type="PROSITE" id="PS50109"/>
    </source>
</evidence>
<dbReference type="InterPro" id="IPR036890">
    <property type="entry name" value="HATPase_C_sf"/>
</dbReference>
<dbReference type="InterPro" id="IPR055558">
    <property type="entry name" value="DUF7134"/>
</dbReference>
<keyword evidence="4" id="KW-0808">Transferase</keyword>
<dbReference type="Pfam" id="PF23539">
    <property type="entry name" value="DUF7134"/>
    <property type="match status" value="1"/>
</dbReference>
<sequence>MSSRIRDLRAWLGGHPTATDGLVAALLMVFTFVDLAQDVSFPGHTYAPHDAFAYTATVVTIGVLAVRQRFPMAVLAVVLCGEVLLATQNHQLSGDMFAFLIAVYTVAAHLPLARSALGGLAALTVIIALVGIGGDIYDGVYSLTANVGLLAGVWWLGRSLRLRRSYLAELEDRAARLEKARFSDARTARVEERSRIARELHDVVAHHVSVMTVQASAARRIMERNPDAARESIETIEQVGRTALAEMRRIVGVLRTERDPVVSAAELTPQPGTQDLTGLVEQLRETGLAVQLEVDGEPRDLSTGVDLAVYRLVQEALTNSLKHAGPHARAWVRLKYSERALVLEVADDGRGSSEAACNDPGPGHGLVGMRERVALYGGELRIGPRAGGGFEVRARFPLEVT</sequence>
<keyword evidence="9" id="KW-0812">Transmembrane</keyword>
<feature type="transmembrane region" description="Helical" evidence="9">
    <location>
        <begin position="73"/>
        <end position="90"/>
    </location>
</feature>
<feature type="transmembrane region" description="Helical" evidence="9">
    <location>
        <begin position="117"/>
        <end position="134"/>
    </location>
</feature>
<evidence type="ECO:0000256" key="4">
    <source>
        <dbReference type="ARBA" id="ARBA00022679"/>
    </source>
</evidence>
<dbReference type="InterPro" id="IPR005467">
    <property type="entry name" value="His_kinase_dom"/>
</dbReference>
<keyword evidence="5" id="KW-0547">Nucleotide-binding</keyword>
<gene>
    <name evidence="11" type="ORF">GCM10009550_66020</name>
</gene>
<keyword evidence="12" id="KW-1185">Reference proteome</keyword>
<feature type="domain" description="Histidine kinase" evidence="10">
    <location>
        <begin position="203"/>
        <end position="400"/>
    </location>
</feature>
<dbReference type="EC" id="2.7.13.3" evidence="2"/>
<keyword evidence="7" id="KW-0067">ATP-binding</keyword>
<accession>A0ABN1RVX7</accession>
<evidence type="ECO:0000313" key="12">
    <source>
        <dbReference type="Proteomes" id="UP001500665"/>
    </source>
</evidence>
<keyword evidence="9" id="KW-1133">Transmembrane helix</keyword>
<dbReference type="RefSeq" id="WP_344245550.1">
    <property type="nucleotide sequence ID" value="NZ_BAAAHH010000039.1"/>
</dbReference>
<evidence type="ECO:0000256" key="8">
    <source>
        <dbReference type="ARBA" id="ARBA00023012"/>
    </source>
</evidence>
<feature type="transmembrane region" description="Helical" evidence="9">
    <location>
        <begin position="12"/>
        <end position="33"/>
    </location>
</feature>
<keyword evidence="3" id="KW-0597">Phosphoprotein</keyword>
<proteinExistence type="predicted"/>
<keyword evidence="6 11" id="KW-0418">Kinase</keyword>
<dbReference type="GO" id="GO:0016301">
    <property type="term" value="F:kinase activity"/>
    <property type="evidence" value="ECO:0007669"/>
    <property type="project" value="UniProtKB-KW"/>
</dbReference>
<dbReference type="PANTHER" id="PTHR24421:SF10">
    <property type="entry name" value="NITRATE_NITRITE SENSOR PROTEIN NARQ"/>
    <property type="match status" value="1"/>
</dbReference>
<dbReference type="PROSITE" id="PS50109">
    <property type="entry name" value="HIS_KIN"/>
    <property type="match status" value="1"/>
</dbReference>
<feature type="transmembrane region" description="Helical" evidence="9">
    <location>
        <begin position="140"/>
        <end position="157"/>
    </location>
</feature>
<dbReference type="InterPro" id="IPR050482">
    <property type="entry name" value="Sensor_HK_TwoCompSys"/>
</dbReference>
<evidence type="ECO:0000256" key="9">
    <source>
        <dbReference type="SAM" id="Phobius"/>
    </source>
</evidence>
<feature type="transmembrane region" description="Helical" evidence="9">
    <location>
        <begin position="45"/>
        <end position="66"/>
    </location>
</feature>